<dbReference type="SMART" id="SM00146">
    <property type="entry name" value="PI3Kc"/>
    <property type="match status" value="1"/>
</dbReference>
<dbReference type="GO" id="GO:0004430">
    <property type="term" value="F:1-phosphatidylinositol 4-kinase activity"/>
    <property type="evidence" value="ECO:0007669"/>
    <property type="project" value="UniProtKB-EC"/>
</dbReference>
<name>A0A6A6UJH8_9PEZI</name>
<gene>
    <name evidence="10" type="ORF">BT63DRAFT_446330</name>
</gene>
<dbReference type="EC" id="2.7.1.67" evidence="3"/>
<dbReference type="Gene3D" id="1.25.40.70">
    <property type="entry name" value="Phosphatidylinositol 3-kinase, accessory domain (PIK)"/>
    <property type="match status" value="1"/>
</dbReference>
<evidence type="ECO:0000256" key="2">
    <source>
        <dbReference type="ARBA" id="ARBA00006209"/>
    </source>
</evidence>
<evidence type="ECO:0000256" key="6">
    <source>
        <dbReference type="ARBA" id="ARBA00022777"/>
    </source>
</evidence>
<feature type="domain" description="PI3K/PI4K catalytic" evidence="8">
    <location>
        <begin position="1652"/>
        <end position="1916"/>
    </location>
</feature>
<dbReference type="Pfam" id="PF19274">
    <property type="entry name" value="PI4K_N"/>
    <property type="match status" value="1"/>
</dbReference>
<proteinExistence type="inferred from homology"/>
<keyword evidence="6 10" id="KW-0418">Kinase</keyword>
<dbReference type="Pfam" id="PF00454">
    <property type="entry name" value="PI3_PI4_kinase"/>
    <property type="match status" value="1"/>
</dbReference>
<dbReference type="GO" id="GO:0005886">
    <property type="term" value="C:plasma membrane"/>
    <property type="evidence" value="ECO:0007669"/>
    <property type="project" value="TreeGrafter"/>
</dbReference>
<evidence type="ECO:0000256" key="7">
    <source>
        <dbReference type="ARBA" id="ARBA00022840"/>
    </source>
</evidence>
<reference evidence="10" key="1">
    <citation type="journal article" date="2020" name="Stud. Mycol.">
        <title>101 Dothideomycetes genomes: a test case for predicting lifestyles and emergence of pathogens.</title>
        <authorList>
            <person name="Haridas S."/>
            <person name="Albert R."/>
            <person name="Binder M."/>
            <person name="Bloem J."/>
            <person name="Labutti K."/>
            <person name="Salamov A."/>
            <person name="Andreopoulos B."/>
            <person name="Baker S."/>
            <person name="Barry K."/>
            <person name="Bills G."/>
            <person name="Bluhm B."/>
            <person name="Cannon C."/>
            <person name="Castanera R."/>
            <person name="Culley D."/>
            <person name="Daum C."/>
            <person name="Ezra D."/>
            <person name="Gonzalez J."/>
            <person name="Henrissat B."/>
            <person name="Kuo A."/>
            <person name="Liang C."/>
            <person name="Lipzen A."/>
            <person name="Lutzoni F."/>
            <person name="Magnuson J."/>
            <person name="Mondo S."/>
            <person name="Nolan M."/>
            <person name="Ohm R."/>
            <person name="Pangilinan J."/>
            <person name="Park H.-J."/>
            <person name="Ramirez L."/>
            <person name="Alfaro M."/>
            <person name="Sun H."/>
            <person name="Tritt A."/>
            <person name="Yoshinaga Y."/>
            <person name="Zwiers L.-H."/>
            <person name="Turgeon B."/>
            <person name="Goodwin S."/>
            <person name="Spatafora J."/>
            <person name="Crous P."/>
            <person name="Grigoriev I."/>
        </authorList>
    </citation>
    <scope>NUCLEOTIDE SEQUENCE</scope>
    <source>
        <strain evidence="10">CBS 115976</strain>
    </source>
</reference>
<keyword evidence="4" id="KW-0808">Transferase</keyword>
<dbReference type="InterPro" id="IPR001263">
    <property type="entry name" value="PI3K_accessory_dom"/>
</dbReference>
<dbReference type="InterPro" id="IPR045495">
    <property type="entry name" value="PI4K_N"/>
</dbReference>
<dbReference type="SUPFAM" id="SSF48371">
    <property type="entry name" value="ARM repeat"/>
    <property type="match status" value="2"/>
</dbReference>
<dbReference type="Gene3D" id="3.30.1010.10">
    <property type="entry name" value="Phosphatidylinositol 3-kinase Catalytic Subunit, Chain A, domain 4"/>
    <property type="match status" value="1"/>
</dbReference>
<dbReference type="Proteomes" id="UP000799302">
    <property type="component" value="Unassembled WGS sequence"/>
</dbReference>
<dbReference type="Gene3D" id="1.10.1070.11">
    <property type="entry name" value="Phosphatidylinositol 3-/4-kinase, catalytic domain"/>
    <property type="match status" value="1"/>
</dbReference>
<dbReference type="InterPro" id="IPR016024">
    <property type="entry name" value="ARM-type_fold"/>
</dbReference>
<dbReference type="InterPro" id="IPR011009">
    <property type="entry name" value="Kinase-like_dom_sf"/>
</dbReference>
<dbReference type="InterPro" id="IPR042236">
    <property type="entry name" value="PI3K_accessory_sf"/>
</dbReference>
<sequence>MRTLRRDALEKLAQLSAAESSPGQQKDVARLCRRCPGPRSRLNNGADTRSGPARIPMGLPELEALLALCKAAPLVTNIEIAAQLLAQLTSYLPESHVQNLNVPFSLLKERPSPWEALTYSLCNAILSLGLNHPSLRQHAASTISRYVTSWLEVAHTSLATPIDTENDAEFAGTSIGRIVTLAVSLLGFLEAAAAHARFWTPRERIQLVRFIWDALSEKYMIALETCLSIIRNTRDSDGDMRTWKHYSRRYAADGRPLGAMILRVALMELVTACAALQVASPQALEQKDIMELLLSDEPFERAEQPTFGMPIEQLAEISADEMKLLEEGSDYLRLGSAWQQRLASAVRANVFKTYLCCSVLDEEIADPDALLIRLESTMSDPAQILDEYLASVVFKSMATLAKSSSSLASNISRSLSRAIVYGGLDSKTAAVAAECLASVLLRLPQDATITTLYSLGNVLSAQPENRNLTGSPDFDGHGKNHRHSMYPVQNGGSVVSFGPDEPSLVHMTTIEAIVKIASTCGQDKIIALALSMLLQKYGKVNNAEVDAKIITETAFLGVKSAPSELRSLLKMYSRLCHDGLIKENDLIQEAVMQARLHLSHGIKRGTEAFEIYIVHLLDSIVSKGDAHEIETNSHVRDVELAAHEIAQLLRPLAALAAANASPDAEEDLGIEGFLTLQRDAWFNAVVHGFTLTSPFGIKYRQEMQVLAQFSRPLIPEDRADHLESDIELNTTLRRGKSQDHVADFRRYLFEVLPESQIDLRELNYSELVFLASAFTMESLRAMSGDCTRVLTYFLDPRLRSGPLGNCMVQVANRVVMEYINRTLAAKDHMFSAPYIAQQLALFFAGCCHRIHKVQYVAIHCADLIIKQVPSSLCHKSSLFALLELLSIMWFSCLEREIEEYEWQPKFTSERGKVEVELSDDYAFRRTTLVELHKWARIWMLRVLDIAPLDIKGLIQTYLSDYDDEGSFGHVSLGRSFALEMGGMIPSTDQRLHALDNQSGLDINTASEFMAQYTTRQEYRFVEGLRDDDQDVAPFPTQRFKMDKSIEDARLLLADIESRTTSHQNVSMAEIRDVLRRAGALLCRTDKDEGAIVHHLVGIPFAVLSRQSIKLGISLWTGVIKENARMESRILAEIAECWENTVRQRRGLFDRRLLQQDPFYTKQEFAPSDRNLISRRQKLAHDLISPHLRLIQFLSSHFNASRLGTPHIQRIYQRIINVTLDALADKKCPALTREAHFHIVLLALRILRASPVDAHLLWRSKDRVLSAALSWFASKPQWSFGGNRLQIKAETHLLGDIHTALEKVAYIGAEGFGSRRSLQSKQELLYMLLANEQTRLIVWLHPLDHERKHHLHHFISNQHSKPPSDTAWAENPEIAVQLAHRFQSPALTAALRFLLTSFPEKVLNDPDALELLLGSSLPIDVGHQLKVSITSVIHVLSTNKTQYLLYWVSVNPITAVHYFLPAYGNNAFIVQYAMRALESHSVDTTFFYVPQIVQALRYDMLGYVERYIIETARLSQLFAHQIIWNMKANAFKDEESLIPDPVKPTLDKVLESLIASFTPADKDFYEREFQFFDEVTDISGKLKPYIKRSKPEKKQKIEEELRKIQVEVGVYLPSNPDGVVIGIDRKSGKPLQSHAKAPYMATFRIRKEKEVNDEADEMLIKTNGHSANIQDTYEVWQSAIFKVGDDCRQDVLALQLIAAFRGIFHSVGLDVYVNPYRVTATAPGCGVIDVLPNSISRDMLGREAVNGLYDYFISKYGGEDSIRFQEARNNFVKSMAAYSVISFLLQFKDRHNGNIMIDDAGHILHIDFGFCFDIVPGGVKFERAPFKLTAEMLAVMGGPNAQSYMWFEELCIKAFLCSRPHAEHLANMVSVMLDSGLPCFKPATMQHLRERFVLERSEREAADFMRDLIRKSANNLATKGYDHFQLLTNGIPY</sequence>
<dbReference type="PROSITE" id="PS51545">
    <property type="entry name" value="PIK_HELICAL"/>
    <property type="match status" value="1"/>
</dbReference>
<dbReference type="FunFam" id="1.10.1070.11:FF:000022">
    <property type="entry name" value="Phosphatidylinositol 4-kinase stt4"/>
    <property type="match status" value="1"/>
</dbReference>
<keyword evidence="11" id="KW-1185">Reference proteome</keyword>
<evidence type="ECO:0000259" key="8">
    <source>
        <dbReference type="PROSITE" id="PS50290"/>
    </source>
</evidence>
<evidence type="ECO:0000256" key="4">
    <source>
        <dbReference type="ARBA" id="ARBA00022679"/>
    </source>
</evidence>
<dbReference type="SUPFAM" id="SSF56112">
    <property type="entry name" value="Protein kinase-like (PK-like)"/>
    <property type="match status" value="1"/>
</dbReference>
<dbReference type="InterPro" id="IPR000403">
    <property type="entry name" value="PI3/4_kinase_cat_dom"/>
</dbReference>
<dbReference type="PROSITE" id="PS00915">
    <property type="entry name" value="PI3_4_KINASE_1"/>
    <property type="match status" value="1"/>
</dbReference>
<dbReference type="GO" id="GO:0048015">
    <property type="term" value="P:phosphatidylinositol-mediated signaling"/>
    <property type="evidence" value="ECO:0007669"/>
    <property type="project" value="TreeGrafter"/>
</dbReference>
<evidence type="ECO:0000313" key="11">
    <source>
        <dbReference type="Proteomes" id="UP000799302"/>
    </source>
</evidence>
<accession>A0A6A6UJH8</accession>
<organism evidence="10 11">
    <name type="scientific">Microthyrium microscopicum</name>
    <dbReference type="NCBI Taxonomy" id="703497"/>
    <lineage>
        <taxon>Eukaryota</taxon>
        <taxon>Fungi</taxon>
        <taxon>Dikarya</taxon>
        <taxon>Ascomycota</taxon>
        <taxon>Pezizomycotina</taxon>
        <taxon>Dothideomycetes</taxon>
        <taxon>Dothideomycetes incertae sedis</taxon>
        <taxon>Microthyriales</taxon>
        <taxon>Microthyriaceae</taxon>
        <taxon>Microthyrium</taxon>
    </lineage>
</organism>
<dbReference type="PANTHER" id="PTHR10048:SF15">
    <property type="entry name" value="PHOSPHATIDYLINOSITOL 4-KINASE ALPHA"/>
    <property type="match status" value="1"/>
</dbReference>
<dbReference type="InterPro" id="IPR036940">
    <property type="entry name" value="PI3/4_kinase_cat_sf"/>
</dbReference>
<dbReference type="OrthoDB" id="10264149at2759"/>
<evidence type="ECO:0000256" key="3">
    <source>
        <dbReference type="ARBA" id="ARBA00012169"/>
    </source>
</evidence>
<dbReference type="PANTHER" id="PTHR10048">
    <property type="entry name" value="PHOSPHATIDYLINOSITOL KINASE"/>
    <property type="match status" value="1"/>
</dbReference>
<protein>
    <recommendedName>
        <fullName evidence="3">1-phosphatidylinositol 4-kinase</fullName>
        <ecNumber evidence="3">2.7.1.67</ecNumber>
    </recommendedName>
</protein>
<comment type="similarity">
    <text evidence="2">Belongs to the PI3/PI4-kinase family. Type III PI4K subfamily.</text>
</comment>
<keyword evidence="5" id="KW-0547">Nucleotide-binding</keyword>
<evidence type="ECO:0000256" key="5">
    <source>
        <dbReference type="ARBA" id="ARBA00022741"/>
    </source>
</evidence>
<dbReference type="GO" id="GO:0046854">
    <property type="term" value="P:phosphatidylinositol phosphate biosynthetic process"/>
    <property type="evidence" value="ECO:0007669"/>
    <property type="project" value="InterPro"/>
</dbReference>
<keyword evidence="7" id="KW-0067">ATP-binding</keyword>
<dbReference type="Pfam" id="PF00613">
    <property type="entry name" value="PI3Ka"/>
    <property type="match status" value="1"/>
</dbReference>
<feature type="domain" description="PIK helical" evidence="9">
    <location>
        <begin position="1360"/>
        <end position="1551"/>
    </location>
</feature>
<dbReference type="FunFam" id="1.25.40.70:FF:000011">
    <property type="entry name" value="Phosphatidylinositol 4-kinase alpha"/>
    <property type="match status" value="1"/>
</dbReference>
<evidence type="ECO:0000256" key="1">
    <source>
        <dbReference type="ARBA" id="ARBA00001686"/>
    </source>
</evidence>
<dbReference type="SMART" id="SM00145">
    <property type="entry name" value="PI3Ka"/>
    <property type="match status" value="1"/>
</dbReference>
<evidence type="ECO:0000313" key="10">
    <source>
        <dbReference type="EMBL" id="KAF2671218.1"/>
    </source>
</evidence>
<dbReference type="InterPro" id="IPR018936">
    <property type="entry name" value="PI3/4_kinase_CS"/>
</dbReference>
<dbReference type="CDD" id="cd05167">
    <property type="entry name" value="PI4Kc_III_alpha"/>
    <property type="match status" value="1"/>
</dbReference>
<dbReference type="PROSITE" id="PS50290">
    <property type="entry name" value="PI3_4_KINASE_3"/>
    <property type="match status" value="1"/>
</dbReference>
<dbReference type="GO" id="GO:0005737">
    <property type="term" value="C:cytoplasm"/>
    <property type="evidence" value="ECO:0007669"/>
    <property type="project" value="TreeGrafter"/>
</dbReference>
<evidence type="ECO:0000259" key="9">
    <source>
        <dbReference type="PROSITE" id="PS51545"/>
    </source>
</evidence>
<dbReference type="EMBL" id="MU004233">
    <property type="protein sequence ID" value="KAF2671218.1"/>
    <property type="molecule type" value="Genomic_DNA"/>
</dbReference>
<dbReference type="FunFam" id="3.30.1010.10:FF:000014">
    <property type="entry name" value="Phosphatidylinositol 4-kinase STT4"/>
    <property type="match status" value="1"/>
</dbReference>
<dbReference type="GO" id="GO:0005524">
    <property type="term" value="F:ATP binding"/>
    <property type="evidence" value="ECO:0007669"/>
    <property type="project" value="UniProtKB-KW"/>
</dbReference>
<comment type="catalytic activity">
    <reaction evidence="1">
        <text>a 1,2-diacyl-sn-glycero-3-phospho-(1D-myo-inositol) + ATP = a 1,2-diacyl-sn-glycero-3-phospho-(1D-myo-inositol 4-phosphate) + ADP + H(+)</text>
        <dbReference type="Rhea" id="RHEA:19877"/>
        <dbReference type="ChEBI" id="CHEBI:15378"/>
        <dbReference type="ChEBI" id="CHEBI:30616"/>
        <dbReference type="ChEBI" id="CHEBI:57880"/>
        <dbReference type="ChEBI" id="CHEBI:58178"/>
        <dbReference type="ChEBI" id="CHEBI:456216"/>
        <dbReference type="EC" id="2.7.1.67"/>
    </reaction>
</comment>
<dbReference type="InterPro" id="IPR015433">
    <property type="entry name" value="PI3/4_kinase"/>
</dbReference>
<dbReference type="PROSITE" id="PS00916">
    <property type="entry name" value="PI3_4_KINASE_2"/>
    <property type="match status" value="1"/>
</dbReference>